<feature type="domain" description="Acetyl-coenzyme A synthetase N-terminal" evidence="9">
    <location>
        <begin position="7"/>
        <end position="62"/>
    </location>
</feature>
<keyword evidence="3 11" id="KW-0436">Ligase</keyword>
<accession>A0A1V0BGE0</accession>
<dbReference type="Gene3D" id="3.40.50.12780">
    <property type="entry name" value="N-terminal domain of ligase-like"/>
    <property type="match status" value="1"/>
</dbReference>
<evidence type="ECO:0000313" key="12">
    <source>
        <dbReference type="Proteomes" id="UP000053300"/>
    </source>
</evidence>
<dbReference type="InterPro" id="IPR012694">
    <property type="entry name" value="Propion_PrpE"/>
</dbReference>
<dbReference type="Proteomes" id="UP000242792">
    <property type="component" value="Chromosome"/>
</dbReference>
<dbReference type="AlphaFoldDB" id="A0A0W7Z071"/>
<accession>A0A0W7Z071</accession>
<evidence type="ECO:0000256" key="4">
    <source>
        <dbReference type="ARBA" id="ARBA00022741"/>
    </source>
</evidence>
<dbReference type="Pfam" id="PF13193">
    <property type="entry name" value="AMP-binding_C"/>
    <property type="match status" value="1"/>
</dbReference>
<dbReference type="OrthoDB" id="9766486at2"/>
<evidence type="ECO:0000313" key="11">
    <source>
        <dbReference type="EMBL" id="KUF40823.1"/>
    </source>
</evidence>
<dbReference type="Proteomes" id="UP000053300">
    <property type="component" value="Unassembled WGS sequence"/>
</dbReference>
<dbReference type="KEGG" id="cke:B5M06_12470"/>
<evidence type="ECO:0000259" key="7">
    <source>
        <dbReference type="Pfam" id="PF00501"/>
    </source>
</evidence>
<gene>
    <name evidence="11" type="primary">prpE</name>
    <name evidence="11" type="ORF">AS359_11100</name>
    <name evidence="10" type="ORF">B5M06_12470</name>
</gene>
<dbReference type="PANTHER" id="PTHR43347:SF3">
    <property type="entry name" value="ACYL-COA SYNTHETASE SHORT-CHAIN FAMILY MEMBER 3, MITOCHONDRIAL"/>
    <property type="match status" value="1"/>
</dbReference>
<keyword evidence="5" id="KW-0067">ATP-binding</keyword>
<evidence type="ECO:0000256" key="2">
    <source>
        <dbReference type="ARBA" id="ARBA00013625"/>
    </source>
</evidence>
<dbReference type="InterPro" id="IPR042099">
    <property type="entry name" value="ANL_N_sf"/>
</dbReference>
<dbReference type="Pfam" id="PF00501">
    <property type="entry name" value="AMP-binding"/>
    <property type="match status" value="1"/>
</dbReference>
<dbReference type="InterPro" id="IPR000873">
    <property type="entry name" value="AMP-dep_synth/lig_dom"/>
</dbReference>
<dbReference type="PANTHER" id="PTHR43347">
    <property type="entry name" value="ACYL-COA SYNTHETASE"/>
    <property type="match status" value="1"/>
</dbReference>
<dbReference type="NCBIfam" id="NF001208">
    <property type="entry name" value="PRK00174.1"/>
    <property type="match status" value="1"/>
</dbReference>
<evidence type="ECO:0000256" key="1">
    <source>
        <dbReference type="ARBA" id="ARBA00006432"/>
    </source>
</evidence>
<protein>
    <recommendedName>
        <fullName evidence="2">Propionate--CoA ligase</fullName>
    </recommendedName>
    <alternativeName>
        <fullName evidence="6">Propionyl-CoA synthetase</fullName>
    </alternativeName>
</protein>
<organism evidence="11 12">
    <name type="scientific">Comamonas kerstersii</name>
    <dbReference type="NCBI Taxonomy" id="225992"/>
    <lineage>
        <taxon>Bacteria</taxon>
        <taxon>Pseudomonadati</taxon>
        <taxon>Pseudomonadota</taxon>
        <taxon>Betaproteobacteria</taxon>
        <taxon>Burkholderiales</taxon>
        <taxon>Comamonadaceae</taxon>
        <taxon>Comamonas</taxon>
    </lineage>
</organism>
<dbReference type="GO" id="GO:0005524">
    <property type="term" value="F:ATP binding"/>
    <property type="evidence" value="ECO:0007669"/>
    <property type="project" value="UniProtKB-KW"/>
</dbReference>
<dbReference type="InterPro" id="IPR032387">
    <property type="entry name" value="ACAS_N"/>
</dbReference>
<comment type="similarity">
    <text evidence="1">Belongs to the ATP-dependent AMP-binding enzyme family.</text>
</comment>
<keyword evidence="4" id="KW-0547">Nucleotide-binding</keyword>
<evidence type="ECO:0000313" key="13">
    <source>
        <dbReference type="Proteomes" id="UP000242792"/>
    </source>
</evidence>
<keyword evidence="12" id="KW-1185">Reference proteome</keyword>
<dbReference type="NCBIfam" id="NF007815">
    <property type="entry name" value="PRK10524.1"/>
    <property type="match status" value="1"/>
</dbReference>
<proteinExistence type="inferred from homology"/>
<reference evidence="11 12" key="1">
    <citation type="submission" date="2015-12" db="EMBL/GenBank/DDBJ databases">
        <title>Complete genome sequence of a multi-drug resistant strain Acidovorax sp. 12322-1.</title>
        <authorList>
            <person name="Ming D."/>
            <person name="Wang M."/>
            <person name="Hu S."/>
            <person name="Zhou Y."/>
            <person name="Jiang T."/>
        </authorList>
    </citation>
    <scope>NUCLEOTIDE SEQUENCE [LARGE SCALE GENOMIC DNA]</scope>
    <source>
        <strain evidence="11 12">12322-1</strain>
    </source>
</reference>
<dbReference type="GO" id="GO:0019629">
    <property type="term" value="P:propionate catabolic process, 2-methylcitrate cycle"/>
    <property type="evidence" value="ECO:0007669"/>
    <property type="project" value="InterPro"/>
</dbReference>
<dbReference type="InterPro" id="IPR020845">
    <property type="entry name" value="AMP-binding_CS"/>
</dbReference>
<evidence type="ECO:0000256" key="5">
    <source>
        <dbReference type="ARBA" id="ARBA00022840"/>
    </source>
</evidence>
<dbReference type="SUPFAM" id="SSF56801">
    <property type="entry name" value="Acetyl-CoA synthetase-like"/>
    <property type="match status" value="1"/>
</dbReference>
<name>A0A0W7Z071_9BURK</name>
<evidence type="ECO:0000259" key="8">
    <source>
        <dbReference type="Pfam" id="PF13193"/>
    </source>
</evidence>
<evidence type="ECO:0000256" key="6">
    <source>
        <dbReference type="ARBA" id="ARBA00078862"/>
    </source>
</evidence>
<dbReference type="GO" id="GO:0050218">
    <property type="term" value="F:propionate-CoA ligase activity"/>
    <property type="evidence" value="ECO:0007669"/>
    <property type="project" value="InterPro"/>
</dbReference>
<dbReference type="PROSITE" id="PS00455">
    <property type="entry name" value="AMP_BINDING"/>
    <property type="match status" value="1"/>
</dbReference>
<evidence type="ECO:0000259" key="9">
    <source>
        <dbReference type="Pfam" id="PF16177"/>
    </source>
</evidence>
<sequence>MAMQQFHDFYQHSIDPQQRDQFWLEQAALVDWHQKPQQICDYSQPPFARWFADGSLNLCHNAIDRHLSARGNQVALIAISTETNTEQSYTYAQLHAEVQRMAAVLQSFGVGKGDRVQIYMPMIAEAVFAMLACVRLGAIHSVVFGGFASASLASRIEDAQPKVIISADAGARGGRVVAYKPLLDEALKLSAHQPKAVLLVNRGLAAMDLRAGRDHMWQELRARYLDVQVPCEWVKSTDPSYVLYTSGTTGKPKGVQRDTGGYTVALAASMPHIFNAKPGQTFFCTSDIGWVVGHSYIVYAPLIAGMATILYEGLPVRPDPGIWWQLVEKYRVTHMFSAPTAVRVLKKHDPQYLRKYDLSSLQALWLAGEPLDEPTAQWISEALNVPVVDNYWQTETGWPIMTLCNGVERQPSKFGSPGKPVYGYHVKLIDDKTGEELQGAGQKGVLAIEGPLPPGCMQTVWGDDARFVKTYWQSIPGRMIYSTFDWGVRDAEGYYFILGRTDDVINVAGHRLGTREIEETISSHPGVAEVAVVGVADSLKGQVALAFAVVRDVNAVQSAEQRSAIEAEVMKLVDDRLGAVARPARVLLVTALPKTRSGKLLRRALQAVAENRDPGDLSTVEDPAVLAQIRDALQGSAPAEQA</sequence>
<dbReference type="InterPro" id="IPR025110">
    <property type="entry name" value="AMP-bd_C"/>
</dbReference>
<dbReference type="EMBL" id="CP020121">
    <property type="protein sequence ID" value="AQZ98941.1"/>
    <property type="molecule type" value="Genomic_DNA"/>
</dbReference>
<dbReference type="NCBIfam" id="TIGR02316">
    <property type="entry name" value="propion_prpE"/>
    <property type="match status" value="1"/>
</dbReference>
<dbReference type="InterPro" id="IPR045851">
    <property type="entry name" value="AMP-bd_C_sf"/>
</dbReference>
<evidence type="ECO:0000256" key="3">
    <source>
        <dbReference type="ARBA" id="ARBA00022598"/>
    </source>
</evidence>
<feature type="domain" description="AMP-dependent synthetase/ligase" evidence="7">
    <location>
        <begin position="65"/>
        <end position="451"/>
    </location>
</feature>
<dbReference type="EMBL" id="LPXH01000026">
    <property type="protein sequence ID" value="KUF40823.1"/>
    <property type="molecule type" value="Genomic_DNA"/>
</dbReference>
<dbReference type="Gene3D" id="3.30.300.30">
    <property type="match status" value="1"/>
</dbReference>
<dbReference type="FunFam" id="3.40.50.12780:FF:000001">
    <property type="entry name" value="Acetyl-coenzyme A synthetase"/>
    <property type="match status" value="1"/>
</dbReference>
<dbReference type="Pfam" id="PF16177">
    <property type="entry name" value="ACAS_N"/>
    <property type="match status" value="1"/>
</dbReference>
<reference evidence="10 13" key="2">
    <citation type="submission" date="2017-03" db="EMBL/GenBank/DDBJ databases">
        <title>Rapid Whole Genome Sequencing of Comamonas kerstersii Causing Continuous ambulatory Peritoneal Dialysis-Associated Peritonitis.</title>
        <authorList>
            <person name="Zheng B."/>
        </authorList>
    </citation>
    <scope>NUCLEOTIDE SEQUENCE [LARGE SCALE GENOMIC DNA]</scope>
    <source>
        <strain evidence="10 13">8943</strain>
    </source>
</reference>
<evidence type="ECO:0000313" key="10">
    <source>
        <dbReference type="EMBL" id="AQZ98941.1"/>
    </source>
</evidence>
<feature type="domain" description="AMP-binding enzyme C-terminal" evidence="8">
    <location>
        <begin position="516"/>
        <end position="599"/>
    </location>
</feature>
<dbReference type="STRING" id="225992.B5M06_12470"/>